<dbReference type="GeneID" id="18918252"/>
<dbReference type="FunFam" id="3.30.160.60:FF:000125">
    <property type="entry name" value="Putative zinc finger protein 143"/>
    <property type="match status" value="1"/>
</dbReference>
<gene>
    <name evidence="7" type="ORF">PHACADRAFT_262330</name>
</gene>
<dbReference type="PROSITE" id="PS50157">
    <property type="entry name" value="ZINC_FINGER_C2H2_2"/>
    <property type="match status" value="1"/>
</dbReference>
<evidence type="ECO:0000256" key="4">
    <source>
        <dbReference type="ARBA" id="ARBA00022833"/>
    </source>
</evidence>
<keyword evidence="1" id="KW-0479">Metal-binding</keyword>
<keyword evidence="3 5" id="KW-0863">Zinc-finger</keyword>
<sequence length="63" mass="7078">MNSHTGNRPHVCRYPGCPKAFTTRSNMLRHFRAHFDGSTFVPWDAACPHGHADSLRLQASLSQ</sequence>
<dbReference type="GO" id="GO:0000981">
    <property type="term" value="F:DNA-binding transcription factor activity, RNA polymerase II-specific"/>
    <property type="evidence" value="ECO:0007669"/>
    <property type="project" value="UniProtKB-ARBA"/>
</dbReference>
<dbReference type="OrthoDB" id="6077919at2759"/>
<keyword evidence="4" id="KW-0862">Zinc</keyword>
<dbReference type="KEGG" id="pco:PHACADRAFT_262330"/>
<feature type="domain" description="C2H2-type" evidence="6">
    <location>
        <begin position="10"/>
        <end position="39"/>
    </location>
</feature>
<protein>
    <recommendedName>
        <fullName evidence="6">C2H2-type domain-containing protein</fullName>
    </recommendedName>
</protein>
<reference evidence="7 8" key="1">
    <citation type="journal article" date="2012" name="BMC Genomics">
        <title>Comparative genomics of the white-rot fungi, Phanerochaete carnosa and P. chrysosporium, to elucidate the genetic basis of the distinct wood types they colonize.</title>
        <authorList>
            <person name="Suzuki H."/>
            <person name="MacDonald J."/>
            <person name="Syed K."/>
            <person name="Salamov A."/>
            <person name="Hori C."/>
            <person name="Aerts A."/>
            <person name="Henrissat B."/>
            <person name="Wiebenga A."/>
            <person name="vanKuyk P.A."/>
            <person name="Barry K."/>
            <person name="Lindquist E."/>
            <person name="LaButti K."/>
            <person name="Lapidus A."/>
            <person name="Lucas S."/>
            <person name="Coutinho P."/>
            <person name="Gong Y."/>
            <person name="Samejima M."/>
            <person name="Mahadevan R."/>
            <person name="Abou-Zaid M."/>
            <person name="de Vries R.P."/>
            <person name="Igarashi K."/>
            <person name="Yadav J.S."/>
            <person name="Grigoriev I.V."/>
            <person name="Master E.R."/>
        </authorList>
    </citation>
    <scope>NUCLEOTIDE SEQUENCE [LARGE SCALE GENOMIC DNA]</scope>
    <source>
        <strain evidence="7 8">HHB-10118-sp</strain>
    </source>
</reference>
<dbReference type="SUPFAM" id="SSF57667">
    <property type="entry name" value="beta-beta-alpha zinc fingers"/>
    <property type="match status" value="1"/>
</dbReference>
<evidence type="ECO:0000256" key="1">
    <source>
        <dbReference type="ARBA" id="ARBA00022723"/>
    </source>
</evidence>
<evidence type="ECO:0000256" key="3">
    <source>
        <dbReference type="ARBA" id="ARBA00022771"/>
    </source>
</evidence>
<evidence type="ECO:0000313" key="8">
    <source>
        <dbReference type="Proteomes" id="UP000008370"/>
    </source>
</evidence>
<dbReference type="InParanoid" id="K5WNM6"/>
<dbReference type="GO" id="GO:0000978">
    <property type="term" value="F:RNA polymerase II cis-regulatory region sequence-specific DNA binding"/>
    <property type="evidence" value="ECO:0007669"/>
    <property type="project" value="UniProtKB-ARBA"/>
</dbReference>
<dbReference type="AlphaFoldDB" id="K5WNM6"/>
<dbReference type="HOGENOM" id="CLU_2886566_0_0_1"/>
<organism evidence="7 8">
    <name type="scientific">Phanerochaete carnosa (strain HHB-10118-sp)</name>
    <name type="common">White-rot fungus</name>
    <name type="synonym">Peniophora carnosa</name>
    <dbReference type="NCBI Taxonomy" id="650164"/>
    <lineage>
        <taxon>Eukaryota</taxon>
        <taxon>Fungi</taxon>
        <taxon>Dikarya</taxon>
        <taxon>Basidiomycota</taxon>
        <taxon>Agaricomycotina</taxon>
        <taxon>Agaricomycetes</taxon>
        <taxon>Polyporales</taxon>
        <taxon>Phanerochaetaceae</taxon>
        <taxon>Phanerochaete</taxon>
    </lineage>
</organism>
<dbReference type="Gene3D" id="3.30.160.60">
    <property type="entry name" value="Classic Zinc Finger"/>
    <property type="match status" value="1"/>
</dbReference>
<dbReference type="InterPro" id="IPR036236">
    <property type="entry name" value="Znf_C2H2_sf"/>
</dbReference>
<evidence type="ECO:0000259" key="6">
    <source>
        <dbReference type="PROSITE" id="PS50157"/>
    </source>
</evidence>
<evidence type="ECO:0000313" key="7">
    <source>
        <dbReference type="EMBL" id="EKM51917.1"/>
    </source>
</evidence>
<name>K5WNM6_PHACS</name>
<dbReference type="Proteomes" id="UP000008370">
    <property type="component" value="Unassembled WGS sequence"/>
</dbReference>
<dbReference type="GO" id="GO:0008270">
    <property type="term" value="F:zinc ion binding"/>
    <property type="evidence" value="ECO:0007669"/>
    <property type="project" value="UniProtKB-KW"/>
</dbReference>
<evidence type="ECO:0000256" key="5">
    <source>
        <dbReference type="PROSITE-ProRule" id="PRU00042"/>
    </source>
</evidence>
<dbReference type="PROSITE" id="PS00028">
    <property type="entry name" value="ZINC_FINGER_C2H2_1"/>
    <property type="match status" value="1"/>
</dbReference>
<accession>K5WNM6</accession>
<keyword evidence="2" id="KW-0677">Repeat</keyword>
<evidence type="ECO:0000256" key="2">
    <source>
        <dbReference type="ARBA" id="ARBA00022737"/>
    </source>
</evidence>
<dbReference type="SMART" id="SM00355">
    <property type="entry name" value="ZnF_C2H2"/>
    <property type="match status" value="1"/>
</dbReference>
<dbReference type="InterPro" id="IPR013087">
    <property type="entry name" value="Znf_C2H2_type"/>
</dbReference>
<dbReference type="EMBL" id="JH930476">
    <property type="protein sequence ID" value="EKM51917.1"/>
    <property type="molecule type" value="Genomic_DNA"/>
</dbReference>
<proteinExistence type="predicted"/>
<keyword evidence="8" id="KW-1185">Reference proteome</keyword>
<dbReference type="RefSeq" id="XP_007399709.1">
    <property type="nucleotide sequence ID" value="XM_007399647.1"/>
</dbReference>